<feature type="region of interest" description="Disordered" evidence="1">
    <location>
        <begin position="169"/>
        <end position="199"/>
    </location>
</feature>
<dbReference type="Proteomes" id="UP000604046">
    <property type="component" value="Unassembled WGS sequence"/>
</dbReference>
<accession>A0A812JIB8</accession>
<name>A0A812JIB8_9DINO</name>
<feature type="compositionally biased region" description="Low complexity" evidence="1">
    <location>
        <begin position="186"/>
        <end position="198"/>
    </location>
</feature>
<proteinExistence type="predicted"/>
<evidence type="ECO:0000313" key="4">
    <source>
        <dbReference type="Proteomes" id="UP000604046"/>
    </source>
</evidence>
<dbReference type="Pfam" id="PF07727">
    <property type="entry name" value="RVT_2"/>
    <property type="match status" value="1"/>
</dbReference>
<organism evidence="3 4">
    <name type="scientific">Symbiodinium natans</name>
    <dbReference type="NCBI Taxonomy" id="878477"/>
    <lineage>
        <taxon>Eukaryota</taxon>
        <taxon>Sar</taxon>
        <taxon>Alveolata</taxon>
        <taxon>Dinophyceae</taxon>
        <taxon>Suessiales</taxon>
        <taxon>Symbiodiniaceae</taxon>
        <taxon>Symbiodinium</taxon>
    </lineage>
</organism>
<dbReference type="EMBL" id="CAJNDS010000413">
    <property type="protein sequence ID" value="CAE7203697.1"/>
    <property type="molecule type" value="Genomic_DNA"/>
</dbReference>
<protein>
    <submittedName>
        <fullName evidence="3">RE2 protein</fullName>
    </submittedName>
</protein>
<keyword evidence="4" id="KW-1185">Reference proteome</keyword>
<gene>
    <name evidence="3" type="primary">RE2</name>
    <name evidence="3" type="ORF">SNAT2548_LOCUS6276</name>
</gene>
<feature type="domain" description="Reverse transcriptase Ty1/copia-type" evidence="2">
    <location>
        <begin position="357"/>
        <end position="469"/>
    </location>
</feature>
<evidence type="ECO:0000259" key="2">
    <source>
        <dbReference type="Pfam" id="PF07727"/>
    </source>
</evidence>
<reference evidence="3" key="1">
    <citation type="submission" date="2021-02" db="EMBL/GenBank/DDBJ databases">
        <authorList>
            <person name="Dougan E. K."/>
            <person name="Rhodes N."/>
            <person name="Thang M."/>
            <person name="Chan C."/>
        </authorList>
    </citation>
    <scope>NUCLEOTIDE SEQUENCE</scope>
</reference>
<comment type="caution">
    <text evidence="3">The sequence shown here is derived from an EMBL/GenBank/DDBJ whole genome shotgun (WGS) entry which is preliminary data.</text>
</comment>
<sequence length="554" mass="61479">MTPYQALYGRIPPLYDVLTAEHGQSISDANADVLRNRAIQAMVQATAEAKMGRADRTKTRAAAELLELAIGDQVDIFRKGNTKDVAGWFGPGTQSVNFERLCSKELSNVAFLQFFSEDSESVAVLRETVVEVPNLGGVYEPALPPLRDVTEQVERRRALRQLQDAVPVNAPEEYDIGTPTDEQSEEQQMSETSSSLQSDFPIYQASPPEVCVDAAPEAVFLYEHDDFYSEPPQLAFDERSAKFLSTFEQKLQANEMVVFNFASTQTAVIERVNNIITRAEALANVDRCREAMVKELLRWGQRLLTVLAVQFNWKVASADVSEAFLRGLTFEELHKTGHDAVLREVQLILPAGSLELVKSLPGMSDFDPSTEVLHLLKPGFGLKDAPRLWNLALQKVLKKLGLVATQADPQFFIRHNEHGQLVLAMTTHVDDLKITGHDAEIAKVIKGLEEAFLHSALDLSGLALTINSVMTEVLQGTLAIDSIFFFFNFHSYFFTVRLSRVAPSLASPQRGKRPVEEDQQDSSGQRNVRPRTEESAAGQEVAEQPVHEAPMVGV</sequence>
<feature type="region of interest" description="Disordered" evidence="1">
    <location>
        <begin position="505"/>
        <end position="554"/>
    </location>
</feature>
<evidence type="ECO:0000313" key="3">
    <source>
        <dbReference type="EMBL" id="CAE7203697.1"/>
    </source>
</evidence>
<dbReference type="OrthoDB" id="445851at2759"/>
<evidence type="ECO:0000256" key="1">
    <source>
        <dbReference type="SAM" id="MobiDB-lite"/>
    </source>
</evidence>
<dbReference type="AlphaFoldDB" id="A0A812JIB8"/>
<dbReference type="InterPro" id="IPR013103">
    <property type="entry name" value="RVT_2"/>
</dbReference>